<dbReference type="EMBL" id="VHIQ01000002">
    <property type="protein sequence ID" value="TPV34820.1"/>
    <property type="molecule type" value="Genomic_DNA"/>
</dbReference>
<dbReference type="NCBIfam" id="TIGR04131">
    <property type="entry name" value="Bac_Flav_CTERM"/>
    <property type="match status" value="1"/>
</dbReference>
<dbReference type="AlphaFoldDB" id="A0A506PRH2"/>
<dbReference type="OrthoDB" id="1391397at2"/>
<dbReference type="Pfam" id="PF13585">
    <property type="entry name" value="CHU_C"/>
    <property type="match status" value="1"/>
</dbReference>
<comment type="caution">
    <text evidence="1">The sequence shown here is derived from an EMBL/GenBank/DDBJ whole genome shotgun (WGS) entry which is preliminary data.</text>
</comment>
<accession>A0A506PRH2</accession>
<dbReference type="Proteomes" id="UP000317332">
    <property type="component" value="Unassembled WGS sequence"/>
</dbReference>
<reference evidence="1 2" key="1">
    <citation type="submission" date="2019-06" db="EMBL/GenBank/DDBJ databases">
        <title>Flavobacteriaceae Paucihalobacterium erythroidium CWB-1, complete genome.</title>
        <authorList>
            <person name="Wu S."/>
        </authorList>
    </citation>
    <scope>NUCLEOTIDE SEQUENCE [LARGE SCALE GENOMIC DNA]</scope>
    <source>
        <strain evidence="1 2">CWB-1</strain>
    </source>
</reference>
<evidence type="ECO:0000313" key="1">
    <source>
        <dbReference type="EMBL" id="TPV34820.1"/>
    </source>
</evidence>
<dbReference type="InterPro" id="IPR026341">
    <property type="entry name" value="T9SS_type_B"/>
</dbReference>
<organism evidence="1 2">
    <name type="scientific">Paucihalobacter ruber</name>
    <dbReference type="NCBI Taxonomy" id="2567861"/>
    <lineage>
        <taxon>Bacteria</taxon>
        <taxon>Pseudomonadati</taxon>
        <taxon>Bacteroidota</taxon>
        <taxon>Flavobacteriia</taxon>
        <taxon>Flavobacteriales</taxon>
        <taxon>Flavobacteriaceae</taxon>
        <taxon>Paucihalobacter</taxon>
    </lineage>
</organism>
<proteinExistence type="predicted"/>
<sequence>MNRITYLFALLFFGLWYNGEARISTSPNSENLEKKIKITNPEITFSNHFKIEIVNKYFLEIAELEDCIIPQGISPNNDGLNDKFDLSCFNVTKLEIFNRNGTLLYSKENYTDEWFGQTNKGDNLPVGTYFYTMIYEEEGVVKKHSGWVYISR</sequence>
<keyword evidence="2" id="KW-1185">Reference proteome</keyword>
<protein>
    <submittedName>
        <fullName evidence="1">Gliding motility-associated C-terminal domain-containing protein</fullName>
    </submittedName>
</protein>
<dbReference type="RefSeq" id="WP_140989243.1">
    <property type="nucleotide sequence ID" value="NZ_VHIQ01000002.1"/>
</dbReference>
<evidence type="ECO:0000313" key="2">
    <source>
        <dbReference type="Proteomes" id="UP000317332"/>
    </source>
</evidence>
<name>A0A506PRH2_9FLAO</name>
<gene>
    <name evidence="1" type="ORF">FJ651_04610</name>
</gene>